<dbReference type="AlphaFoldDB" id="A0A7I8D6C3"/>
<feature type="domain" description="Imelysin-like" evidence="5">
    <location>
        <begin position="159"/>
        <end position="387"/>
    </location>
</feature>
<accession>A0A7I8D6C3</accession>
<dbReference type="PANTHER" id="PTHR39192">
    <property type="entry name" value="IRON UPTAKE SYSTEM COMPONENT EFEO"/>
    <property type="match status" value="1"/>
</dbReference>
<evidence type="ECO:0000256" key="2">
    <source>
        <dbReference type="ARBA" id="ARBA00005989"/>
    </source>
</evidence>
<dbReference type="Gene3D" id="1.20.1420.20">
    <property type="entry name" value="M75 peptidase, HXXE motif"/>
    <property type="match status" value="1"/>
</dbReference>
<dbReference type="CDD" id="cd14656">
    <property type="entry name" value="Imelysin-like_EfeO"/>
    <property type="match status" value="1"/>
</dbReference>
<evidence type="ECO:0000313" key="6">
    <source>
        <dbReference type="EMBL" id="BCJ85708.1"/>
    </source>
</evidence>
<evidence type="ECO:0000256" key="1">
    <source>
        <dbReference type="ARBA" id="ARBA00004196"/>
    </source>
</evidence>
<dbReference type="Proteomes" id="UP000593802">
    <property type="component" value="Chromosome"/>
</dbReference>
<dbReference type="InterPro" id="IPR050894">
    <property type="entry name" value="EfeM/EfeO_iron_uptake"/>
</dbReference>
<dbReference type="InterPro" id="IPR038352">
    <property type="entry name" value="Imelysin_sf"/>
</dbReference>
<reference evidence="6 7" key="1">
    <citation type="submission" date="2020-08" db="EMBL/GenBank/DDBJ databases">
        <title>Complete Genome Sequence of Effusibacillus dendaii Strain skT53, Isolated from Farmland soil.</title>
        <authorList>
            <person name="Konishi T."/>
            <person name="Kawasaki H."/>
        </authorList>
    </citation>
    <scope>NUCLEOTIDE SEQUENCE [LARGE SCALE GENOMIC DNA]</scope>
    <source>
        <strain evidence="7">skT53</strain>
    </source>
</reference>
<organism evidence="6 7">
    <name type="scientific">Effusibacillus dendaii</name>
    <dbReference type="NCBI Taxonomy" id="2743772"/>
    <lineage>
        <taxon>Bacteria</taxon>
        <taxon>Bacillati</taxon>
        <taxon>Bacillota</taxon>
        <taxon>Bacilli</taxon>
        <taxon>Bacillales</taxon>
        <taxon>Alicyclobacillaceae</taxon>
        <taxon>Effusibacillus</taxon>
    </lineage>
</organism>
<dbReference type="InterPro" id="IPR053377">
    <property type="entry name" value="Iron_uptake_EfeM/EfeO"/>
</dbReference>
<dbReference type="NCBIfam" id="NF041757">
    <property type="entry name" value="EfeO"/>
    <property type="match status" value="1"/>
</dbReference>
<evidence type="ECO:0000256" key="4">
    <source>
        <dbReference type="SAM" id="SignalP"/>
    </source>
</evidence>
<comment type="similarity">
    <text evidence="2">Belongs to the EfeM/EfeO family.</text>
</comment>
<protein>
    <submittedName>
        <fullName evidence="6">Putative iron uptake system component EfeM</fullName>
    </submittedName>
</protein>
<dbReference type="PANTHER" id="PTHR39192:SF1">
    <property type="entry name" value="IRON UPTAKE SYSTEM COMPONENT EFEO"/>
    <property type="match status" value="1"/>
</dbReference>
<dbReference type="EMBL" id="AP023366">
    <property type="protein sequence ID" value="BCJ85708.1"/>
    <property type="molecule type" value="Genomic_DNA"/>
</dbReference>
<evidence type="ECO:0000313" key="7">
    <source>
        <dbReference type="Proteomes" id="UP000593802"/>
    </source>
</evidence>
<dbReference type="PROSITE" id="PS51257">
    <property type="entry name" value="PROKAR_LIPOPROTEIN"/>
    <property type="match status" value="1"/>
</dbReference>
<gene>
    <name evidence="6" type="primary">efeM</name>
    <name evidence="6" type="ORF">skT53_06930</name>
</gene>
<evidence type="ECO:0000259" key="5">
    <source>
        <dbReference type="Pfam" id="PF09375"/>
    </source>
</evidence>
<dbReference type="GO" id="GO:0030313">
    <property type="term" value="C:cell envelope"/>
    <property type="evidence" value="ECO:0007669"/>
    <property type="project" value="UniProtKB-SubCell"/>
</dbReference>
<evidence type="ECO:0000256" key="3">
    <source>
        <dbReference type="ARBA" id="ARBA00022729"/>
    </source>
</evidence>
<proteinExistence type="inferred from homology"/>
<keyword evidence="3 4" id="KW-0732">Signal</keyword>
<dbReference type="KEGG" id="eff:skT53_06930"/>
<feature type="signal peptide" evidence="4">
    <location>
        <begin position="1"/>
        <end position="19"/>
    </location>
</feature>
<dbReference type="InterPro" id="IPR034981">
    <property type="entry name" value="Imelysin-like_EfeO/Algp7"/>
</dbReference>
<sequence>MRKLTTMVALTIITSSALTGCGTTSNPEEKSVKSVASSSSETAASSQVKEGAEKLLSLTSEFRKNLDAGDAGKIKDLGSKLKETWSAFEEQVRPDYPAQYTSVEQYLEPLIAGSSKSPYDKEVLSKLNDSLILAINDLLNAVTNHEIAKKADNPQLQAAIDEYRKYVVQQSQSLVDETTSFVKAIHEGDMEQAKRLYGSSRVFYERIEPIAESFGDLDAKIDARENDVEKEEWTGFHEIEKALWMDHSLKGQDKYANQLLEDVKALHQKLETVSLKPAQVISGAVELLNEAGTSKVTGEEERYSHIDLVDLYANVEGSKAAYNTFKTIIEQKDPELVKKIDERFAVLDKTLISFRQGDSFVSYTNLKQEDTKNIGQEIDSTAESLSQAAKIL</sequence>
<name>A0A7I8D6C3_9BACL</name>
<feature type="chain" id="PRO_5038511803" evidence="4">
    <location>
        <begin position="20"/>
        <end position="392"/>
    </location>
</feature>
<keyword evidence="7" id="KW-1185">Reference proteome</keyword>
<dbReference type="Pfam" id="PF09375">
    <property type="entry name" value="Peptidase_M75"/>
    <property type="match status" value="1"/>
</dbReference>
<comment type="subcellular location">
    <subcellularLocation>
        <location evidence="1">Cell envelope</location>
    </subcellularLocation>
</comment>
<dbReference type="InterPro" id="IPR018976">
    <property type="entry name" value="Imelysin-like"/>
</dbReference>